<evidence type="ECO:0000313" key="3">
    <source>
        <dbReference type="Proteomes" id="UP000613160"/>
    </source>
</evidence>
<accession>A0A916Y1F5</accession>
<proteinExistence type="predicted"/>
<name>A0A916Y1F5_9HYPH</name>
<feature type="region of interest" description="Disordered" evidence="1">
    <location>
        <begin position="75"/>
        <end position="101"/>
    </location>
</feature>
<organism evidence="2 3">
    <name type="scientific">Aureimonas glaciei</name>
    <dbReference type="NCBI Taxonomy" id="1776957"/>
    <lineage>
        <taxon>Bacteria</taxon>
        <taxon>Pseudomonadati</taxon>
        <taxon>Pseudomonadota</taxon>
        <taxon>Alphaproteobacteria</taxon>
        <taxon>Hyphomicrobiales</taxon>
        <taxon>Aurantimonadaceae</taxon>
        <taxon>Aureimonas</taxon>
    </lineage>
</organism>
<gene>
    <name evidence="2" type="ORF">GCM10011335_31710</name>
</gene>
<sequence length="101" mass="11388">MVVLACDHLADRKVEPIPRDLHLRSWISLEDFSRPTENDALACNNANACRLVKPEGLEEIEDLLLRHKARAPSFQPRARALEHLDPMTSPGQQGRSEQASH</sequence>
<evidence type="ECO:0000256" key="1">
    <source>
        <dbReference type="SAM" id="MobiDB-lite"/>
    </source>
</evidence>
<dbReference type="EMBL" id="BMJJ01000007">
    <property type="protein sequence ID" value="GGD26302.1"/>
    <property type="molecule type" value="Genomic_DNA"/>
</dbReference>
<keyword evidence="3" id="KW-1185">Reference proteome</keyword>
<evidence type="ECO:0000313" key="2">
    <source>
        <dbReference type="EMBL" id="GGD26302.1"/>
    </source>
</evidence>
<feature type="compositionally biased region" description="Polar residues" evidence="1">
    <location>
        <begin position="89"/>
        <end position="101"/>
    </location>
</feature>
<reference evidence="2" key="2">
    <citation type="submission" date="2020-09" db="EMBL/GenBank/DDBJ databases">
        <authorList>
            <person name="Sun Q."/>
            <person name="Zhou Y."/>
        </authorList>
    </citation>
    <scope>NUCLEOTIDE SEQUENCE</scope>
    <source>
        <strain evidence="2">CGMCC 1.15493</strain>
    </source>
</reference>
<protein>
    <submittedName>
        <fullName evidence="2">Uncharacterized protein</fullName>
    </submittedName>
</protein>
<reference evidence="2" key="1">
    <citation type="journal article" date="2014" name="Int. J. Syst. Evol. Microbiol.">
        <title>Complete genome sequence of Corynebacterium casei LMG S-19264T (=DSM 44701T), isolated from a smear-ripened cheese.</title>
        <authorList>
            <consortium name="US DOE Joint Genome Institute (JGI-PGF)"/>
            <person name="Walter F."/>
            <person name="Albersmeier A."/>
            <person name="Kalinowski J."/>
            <person name="Ruckert C."/>
        </authorList>
    </citation>
    <scope>NUCLEOTIDE SEQUENCE</scope>
    <source>
        <strain evidence="2">CGMCC 1.15493</strain>
    </source>
</reference>
<dbReference type="AlphaFoldDB" id="A0A916Y1F5"/>
<dbReference type="Proteomes" id="UP000613160">
    <property type="component" value="Unassembled WGS sequence"/>
</dbReference>
<comment type="caution">
    <text evidence="2">The sequence shown here is derived from an EMBL/GenBank/DDBJ whole genome shotgun (WGS) entry which is preliminary data.</text>
</comment>